<dbReference type="InterPro" id="IPR015590">
    <property type="entry name" value="Aldehyde_DH_dom"/>
</dbReference>
<dbReference type="Gene3D" id="3.40.605.10">
    <property type="entry name" value="Aldehyde Dehydrogenase, Chain A, domain 1"/>
    <property type="match status" value="1"/>
</dbReference>
<evidence type="ECO:0000259" key="5">
    <source>
        <dbReference type="Pfam" id="PF00171"/>
    </source>
</evidence>
<dbReference type="Pfam" id="PF00171">
    <property type="entry name" value="Aldedh"/>
    <property type="match status" value="1"/>
</dbReference>
<dbReference type="InterPro" id="IPR016162">
    <property type="entry name" value="Ald_DH_N"/>
</dbReference>
<evidence type="ECO:0000313" key="7">
    <source>
        <dbReference type="Proteomes" id="UP000637383"/>
    </source>
</evidence>
<dbReference type="InterPro" id="IPR029510">
    <property type="entry name" value="Ald_DH_CS_GLU"/>
</dbReference>
<name>A0ABR8KEE6_9NOSO</name>
<evidence type="ECO:0000256" key="2">
    <source>
        <dbReference type="ARBA" id="ARBA00023002"/>
    </source>
</evidence>
<dbReference type="EMBL" id="JACJTU010000022">
    <property type="protein sequence ID" value="MBD2736553.1"/>
    <property type="molecule type" value="Genomic_DNA"/>
</dbReference>
<keyword evidence="2 4" id="KW-0560">Oxidoreductase</keyword>
<dbReference type="InterPro" id="IPR016161">
    <property type="entry name" value="Ald_DH/histidinol_DH"/>
</dbReference>
<protein>
    <submittedName>
        <fullName evidence="6">Aldehyde dehydrogenase family protein</fullName>
    </submittedName>
</protein>
<comment type="similarity">
    <text evidence="1 4">Belongs to the aldehyde dehydrogenase family.</text>
</comment>
<accession>A0ABR8KEE6</accession>
<gene>
    <name evidence="6" type="ORF">H6H03_22130</name>
</gene>
<keyword evidence="7" id="KW-1185">Reference proteome</keyword>
<dbReference type="CDD" id="cd07099">
    <property type="entry name" value="ALDH_DDALDH"/>
    <property type="match status" value="1"/>
</dbReference>
<proteinExistence type="inferred from homology"/>
<dbReference type="InterPro" id="IPR016163">
    <property type="entry name" value="Ald_DH_C"/>
</dbReference>
<feature type="domain" description="Aldehyde dehydrogenase" evidence="5">
    <location>
        <begin position="6"/>
        <end position="457"/>
    </location>
</feature>
<comment type="caution">
    <text evidence="6">The sequence shown here is derived from an EMBL/GenBank/DDBJ whole genome shotgun (WGS) entry which is preliminary data.</text>
</comment>
<dbReference type="PANTHER" id="PTHR42804:SF1">
    <property type="entry name" value="ALDEHYDE DEHYDROGENASE-RELATED"/>
    <property type="match status" value="1"/>
</dbReference>
<reference evidence="6 7" key="1">
    <citation type="journal article" date="2020" name="ISME J.">
        <title>Comparative genomics reveals insights into cyanobacterial evolution and habitat adaptation.</title>
        <authorList>
            <person name="Chen M.Y."/>
            <person name="Teng W.K."/>
            <person name="Zhao L."/>
            <person name="Hu C.X."/>
            <person name="Zhou Y.K."/>
            <person name="Han B.P."/>
            <person name="Song L.R."/>
            <person name="Shu W.S."/>
        </authorList>
    </citation>
    <scope>NUCLEOTIDE SEQUENCE [LARGE SCALE GENOMIC DNA]</scope>
    <source>
        <strain evidence="6 7">FACHB-159</strain>
    </source>
</reference>
<feature type="active site" evidence="3">
    <location>
        <position position="231"/>
    </location>
</feature>
<dbReference type="RefSeq" id="WP_190957172.1">
    <property type="nucleotide sequence ID" value="NZ_JACJTU010000022.1"/>
</dbReference>
<dbReference type="Gene3D" id="3.40.309.10">
    <property type="entry name" value="Aldehyde Dehydrogenase, Chain A, domain 2"/>
    <property type="match status" value="1"/>
</dbReference>
<dbReference type="PROSITE" id="PS00687">
    <property type="entry name" value="ALDEHYDE_DEHYDR_GLU"/>
    <property type="match status" value="1"/>
</dbReference>
<dbReference type="SUPFAM" id="SSF53720">
    <property type="entry name" value="ALDH-like"/>
    <property type="match status" value="1"/>
</dbReference>
<evidence type="ECO:0000256" key="4">
    <source>
        <dbReference type="RuleBase" id="RU003345"/>
    </source>
</evidence>
<sequence length="475" mass="51558">MTNTKPIEVRNPRTGKYDYVIIPPPPRLLVQQCKRMRRAQVHWQKIGIEGRIEALQQWKEAILSTRDRLTEALVNDTGRLSTSVLEIDSFLSSIDRWCRLAPELLQESAKNTAIPFIALQQASVPYPLVGVISPWNFPLLLSTIDTIPALLAGCAAIVKPSEIAPRFVAPLVTALNAVPKLRDVLTFVEGAGETGATLIENVDLVCFTGSVATGRKVAQAAAKHFIPAFLELGGKDPAIVLESANLDLATSAILWGSVVNTGQSCLSIERIYVAESIFEKFYHLLVAKAHRLELAYPTLESGEIGPIIAERQAAIISDHLLDAVEKGALIHCGGVIEDLGGGWWCRPTVLTQVNHSMKLMSEETFGPLMPIMPFATVEEAISLANDSIYGLSAAVFAESQAEALEVAQHIDAGAISINDAGLTAIMHEGEKNAFKFSGLGGSRMGAAAIKRFTRKKAFLIKTNASNDPWWFGNEE</sequence>
<dbReference type="Proteomes" id="UP000637383">
    <property type="component" value="Unassembled WGS sequence"/>
</dbReference>
<evidence type="ECO:0000256" key="1">
    <source>
        <dbReference type="ARBA" id="ARBA00009986"/>
    </source>
</evidence>
<dbReference type="PANTHER" id="PTHR42804">
    <property type="entry name" value="ALDEHYDE DEHYDROGENASE"/>
    <property type="match status" value="1"/>
</dbReference>
<evidence type="ECO:0000313" key="6">
    <source>
        <dbReference type="EMBL" id="MBD2736553.1"/>
    </source>
</evidence>
<evidence type="ECO:0000256" key="3">
    <source>
        <dbReference type="PROSITE-ProRule" id="PRU10007"/>
    </source>
</evidence>
<organism evidence="6 7">
    <name type="scientific">Nostoc paludosum FACHB-159</name>
    <dbReference type="NCBI Taxonomy" id="2692908"/>
    <lineage>
        <taxon>Bacteria</taxon>
        <taxon>Bacillati</taxon>
        <taxon>Cyanobacteriota</taxon>
        <taxon>Cyanophyceae</taxon>
        <taxon>Nostocales</taxon>
        <taxon>Nostocaceae</taxon>
        <taxon>Nostoc</taxon>
    </lineage>
</organism>